<dbReference type="Gene3D" id="3.100.10.20">
    <property type="entry name" value="CRISPR-associated endonuclease Cas1, N-terminal domain"/>
    <property type="match status" value="1"/>
</dbReference>
<keyword evidence="4 8" id="KW-0378">Hydrolase</keyword>
<dbReference type="InterPro" id="IPR042206">
    <property type="entry name" value="CRISPR-assoc_Cas1_C"/>
</dbReference>
<dbReference type="Proteomes" id="UP000322699">
    <property type="component" value="Unassembled WGS sequence"/>
</dbReference>
<proteinExistence type="inferred from homology"/>
<dbReference type="PANTHER" id="PTHR34353:SF3">
    <property type="entry name" value="CRISPR-ASSOCIATED ENDONUCLEASE CAS1"/>
    <property type="match status" value="1"/>
</dbReference>
<keyword evidence="10" id="KW-1185">Reference proteome</keyword>
<evidence type="ECO:0000313" key="10">
    <source>
        <dbReference type="Proteomes" id="UP000322699"/>
    </source>
</evidence>
<reference evidence="9 10" key="1">
    <citation type="submission" date="2019-08" db="EMBL/GenBank/DDBJ databases">
        <title>Deep-cultivation of Planctomycetes and their phenomic and genomic characterization uncovers novel biology.</title>
        <authorList>
            <person name="Wiegand S."/>
            <person name="Jogler M."/>
            <person name="Boedeker C."/>
            <person name="Pinto D."/>
            <person name="Vollmers J."/>
            <person name="Rivas-Marin E."/>
            <person name="Kohn T."/>
            <person name="Peeters S.H."/>
            <person name="Heuer A."/>
            <person name="Rast P."/>
            <person name="Oberbeckmann S."/>
            <person name="Bunk B."/>
            <person name="Jeske O."/>
            <person name="Meyerdierks A."/>
            <person name="Storesund J.E."/>
            <person name="Kallscheuer N."/>
            <person name="Luecker S."/>
            <person name="Lage O.M."/>
            <person name="Pohl T."/>
            <person name="Merkel B.J."/>
            <person name="Hornburger P."/>
            <person name="Mueller R.-W."/>
            <person name="Bruemmer F."/>
            <person name="Labrenz M."/>
            <person name="Spormann A.M."/>
            <person name="Op Den Camp H."/>
            <person name="Overmann J."/>
            <person name="Amann R."/>
            <person name="Jetten M.S.M."/>
            <person name="Mascher T."/>
            <person name="Medema M.H."/>
            <person name="Devos D.P."/>
            <person name="Kaster A.-K."/>
            <person name="Ovreas L."/>
            <person name="Rohde M."/>
            <person name="Galperin M.Y."/>
            <person name="Jogler C."/>
        </authorList>
    </citation>
    <scope>NUCLEOTIDE SEQUENCE [LARGE SCALE GENOMIC DNA]</scope>
    <source>
        <strain evidence="9 10">LF1</strain>
    </source>
</reference>
<comment type="similarity">
    <text evidence="8">Belongs to the CRISPR-associated endonuclease Cas1 family.</text>
</comment>
<accession>A0A5B1CMH4</accession>
<dbReference type="GO" id="GO:0016787">
    <property type="term" value="F:hydrolase activity"/>
    <property type="evidence" value="ECO:0007669"/>
    <property type="project" value="UniProtKB-KW"/>
</dbReference>
<dbReference type="GO" id="GO:0043571">
    <property type="term" value="P:maintenance of CRISPR repeat elements"/>
    <property type="evidence" value="ECO:0007669"/>
    <property type="project" value="UniProtKB-UniRule"/>
</dbReference>
<dbReference type="Pfam" id="PF01867">
    <property type="entry name" value="Cas_Cas1"/>
    <property type="match status" value="1"/>
</dbReference>
<dbReference type="GO" id="GO:0003677">
    <property type="term" value="F:DNA binding"/>
    <property type="evidence" value="ECO:0007669"/>
    <property type="project" value="UniProtKB-KW"/>
</dbReference>
<evidence type="ECO:0000256" key="1">
    <source>
        <dbReference type="ARBA" id="ARBA00022722"/>
    </source>
</evidence>
<feature type="binding site" evidence="8">
    <location>
        <position position="185"/>
    </location>
    <ligand>
        <name>Mn(2+)</name>
        <dbReference type="ChEBI" id="CHEBI:29035"/>
    </ligand>
</feature>
<dbReference type="GO" id="GO:0046872">
    <property type="term" value="F:metal ion binding"/>
    <property type="evidence" value="ECO:0007669"/>
    <property type="project" value="UniProtKB-UniRule"/>
</dbReference>
<keyword evidence="3 8" id="KW-0255">Endonuclease</keyword>
<name>A0A5B1CMH4_9BACT</name>
<dbReference type="EC" id="3.1.-.-" evidence="8"/>
<sequence>MQSRKPREILHSKRGNLQYLEHCRVLVKEGRVLFLRAEKGQKENAYWNIPVANTTAVLLGTGTSITQAAVRMMAEAGVMIGFCGGGGTPLISSTEVEWFSPQSEYRPTEYVQAWLKFWFDDRKRLQIARFFQSKRIEFLKAIWGKDSRFKEYGFDVEDMRLDRAFAAHQQHAKNAENVTQLLTAEGRLAKELYKHAANATGQQGFVRDPDKTDLANQFLSHGNYLAYGSAATCLWCLGIPHGFAVMHGKTRRGALVFDVADLVKDAIILPLAFIASAEGLLEREFREECLEAMTRHQSLDFMFDVVKAAAQRGDAMPGGEAMP</sequence>
<dbReference type="GO" id="GO:0004520">
    <property type="term" value="F:DNA endonuclease activity"/>
    <property type="evidence" value="ECO:0007669"/>
    <property type="project" value="InterPro"/>
</dbReference>
<comment type="cofactor">
    <cofactor evidence="8">
        <name>Mg(2+)</name>
        <dbReference type="ChEBI" id="CHEBI:18420"/>
    </cofactor>
    <cofactor evidence="8">
        <name>Mn(2+)</name>
        <dbReference type="ChEBI" id="CHEBI:29035"/>
    </cofactor>
</comment>
<keyword evidence="6 8" id="KW-0051">Antiviral defense</keyword>
<dbReference type="AlphaFoldDB" id="A0A5B1CMH4"/>
<protein>
    <recommendedName>
        <fullName evidence="8">CRISPR-associated endonuclease Cas1</fullName>
        <ecNumber evidence="8">3.1.-.-</ecNumber>
    </recommendedName>
</protein>
<dbReference type="NCBIfam" id="TIGR00287">
    <property type="entry name" value="cas1"/>
    <property type="match status" value="1"/>
</dbReference>
<dbReference type="EMBL" id="VRLW01000001">
    <property type="protein sequence ID" value="KAA1260534.1"/>
    <property type="molecule type" value="Genomic_DNA"/>
</dbReference>
<dbReference type="InterPro" id="IPR019857">
    <property type="entry name" value="CRISPR-assoc_Cas1_YPEST-subtyp"/>
</dbReference>
<feature type="binding site" evidence="8">
    <location>
        <position position="261"/>
    </location>
    <ligand>
        <name>Mn(2+)</name>
        <dbReference type="ChEBI" id="CHEBI:29035"/>
    </ligand>
</feature>
<evidence type="ECO:0000256" key="7">
    <source>
        <dbReference type="ARBA" id="ARBA00023125"/>
    </source>
</evidence>
<evidence type="ECO:0000256" key="5">
    <source>
        <dbReference type="ARBA" id="ARBA00022842"/>
    </source>
</evidence>
<dbReference type="OrthoDB" id="1550404at2"/>
<comment type="function">
    <text evidence="8">CRISPR (clustered regularly interspaced short palindromic repeat), is an adaptive immune system that provides protection against mobile genetic elements (viruses, transposable elements and conjugative plasmids). CRISPR clusters contain spacers, sequences complementary to antecedent mobile elements, and target invading nucleic acids. CRISPR clusters are transcribed and processed into CRISPR RNA (crRNA). Acts as a dsDNA endonuclease. Involved in the integration of spacer DNA into the CRISPR cassette.</text>
</comment>
<comment type="subunit">
    <text evidence="8">Homodimer, forms a heterotetramer with a Cas2 homodimer.</text>
</comment>
<dbReference type="HAMAP" id="MF_01470">
    <property type="entry name" value="Cas1"/>
    <property type="match status" value="1"/>
</dbReference>
<evidence type="ECO:0000256" key="3">
    <source>
        <dbReference type="ARBA" id="ARBA00022759"/>
    </source>
</evidence>
<evidence type="ECO:0000256" key="2">
    <source>
        <dbReference type="ARBA" id="ARBA00022723"/>
    </source>
</evidence>
<dbReference type="InterPro" id="IPR050646">
    <property type="entry name" value="Cas1"/>
</dbReference>
<keyword evidence="8" id="KW-0464">Manganese</keyword>
<dbReference type="PANTHER" id="PTHR34353">
    <property type="entry name" value="CRISPR-ASSOCIATED ENDONUCLEASE CAS1 1"/>
    <property type="match status" value="1"/>
</dbReference>
<keyword evidence="5 8" id="KW-0460">Magnesium</keyword>
<gene>
    <name evidence="8 9" type="primary">cas1</name>
    <name evidence="9" type="ORF">LF1_30740</name>
</gene>
<feature type="binding site" evidence="8">
    <location>
        <position position="247"/>
    </location>
    <ligand>
        <name>Mn(2+)</name>
        <dbReference type="ChEBI" id="CHEBI:29035"/>
    </ligand>
</feature>
<keyword evidence="7 8" id="KW-0238">DNA-binding</keyword>
<evidence type="ECO:0000313" key="9">
    <source>
        <dbReference type="EMBL" id="KAA1260534.1"/>
    </source>
</evidence>
<keyword evidence="1 8" id="KW-0540">Nuclease</keyword>
<dbReference type="GO" id="GO:0051607">
    <property type="term" value="P:defense response to virus"/>
    <property type="evidence" value="ECO:0007669"/>
    <property type="project" value="UniProtKB-UniRule"/>
</dbReference>
<dbReference type="NCBIfam" id="TIGR03637">
    <property type="entry name" value="cas1_YPEST"/>
    <property type="match status" value="1"/>
</dbReference>
<dbReference type="InterPro" id="IPR042211">
    <property type="entry name" value="CRISPR-assoc_Cas1_N"/>
</dbReference>
<dbReference type="InterPro" id="IPR002729">
    <property type="entry name" value="CRISPR-assoc_Cas1"/>
</dbReference>
<organism evidence="9 10">
    <name type="scientific">Rubripirellula obstinata</name>
    <dbReference type="NCBI Taxonomy" id="406547"/>
    <lineage>
        <taxon>Bacteria</taxon>
        <taxon>Pseudomonadati</taxon>
        <taxon>Planctomycetota</taxon>
        <taxon>Planctomycetia</taxon>
        <taxon>Pirellulales</taxon>
        <taxon>Pirellulaceae</taxon>
        <taxon>Rubripirellula</taxon>
    </lineage>
</organism>
<evidence type="ECO:0000256" key="8">
    <source>
        <dbReference type="HAMAP-Rule" id="MF_01470"/>
    </source>
</evidence>
<keyword evidence="2 8" id="KW-0479">Metal-binding</keyword>
<dbReference type="RefSeq" id="WP_068258105.1">
    <property type="nucleotide sequence ID" value="NZ_LWSK01000002.1"/>
</dbReference>
<evidence type="ECO:0000256" key="6">
    <source>
        <dbReference type="ARBA" id="ARBA00023118"/>
    </source>
</evidence>
<dbReference type="Gene3D" id="1.20.120.920">
    <property type="entry name" value="CRISPR-associated endonuclease Cas1, C-terminal domain"/>
    <property type="match status" value="1"/>
</dbReference>
<comment type="caution">
    <text evidence="9">The sequence shown here is derived from an EMBL/GenBank/DDBJ whole genome shotgun (WGS) entry which is preliminary data.</text>
</comment>
<evidence type="ECO:0000256" key="4">
    <source>
        <dbReference type="ARBA" id="ARBA00022801"/>
    </source>
</evidence>